<gene>
    <name evidence="4" type="ORF">Ari01nite_05050</name>
</gene>
<evidence type="ECO:0000256" key="1">
    <source>
        <dbReference type="SAM" id="MobiDB-lite"/>
    </source>
</evidence>
<feature type="region of interest" description="Disordered" evidence="1">
    <location>
        <begin position="53"/>
        <end position="133"/>
    </location>
</feature>
<feature type="compositionally biased region" description="Low complexity" evidence="1">
    <location>
        <begin position="68"/>
        <end position="78"/>
    </location>
</feature>
<dbReference type="SUPFAM" id="SSF49384">
    <property type="entry name" value="Carbohydrate-binding domain"/>
    <property type="match status" value="1"/>
</dbReference>
<dbReference type="AlphaFoldDB" id="A0A919JST4"/>
<name>A0A919JST4_9ACTN</name>
<keyword evidence="2" id="KW-0472">Membrane</keyword>
<dbReference type="RefSeq" id="WP_203778888.1">
    <property type="nucleotide sequence ID" value="NZ_BOMV01000005.1"/>
</dbReference>
<dbReference type="EMBL" id="BOMV01000005">
    <property type="protein sequence ID" value="GIE93040.1"/>
    <property type="molecule type" value="Genomic_DNA"/>
</dbReference>
<dbReference type="InterPro" id="IPR001919">
    <property type="entry name" value="CBD2"/>
</dbReference>
<comment type="caution">
    <text evidence="4">The sequence shown here is derived from an EMBL/GenBank/DDBJ whole genome shotgun (WGS) entry which is preliminary data.</text>
</comment>
<feature type="domain" description="CBM2" evidence="3">
    <location>
        <begin position="118"/>
        <end position="226"/>
    </location>
</feature>
<feature type="transmembrane region" description="Helical" evidence="2">
    <location>
        <begin position="9"/>
        <end position="29"/>
    </location>
</feature>
<dbReference type="PROSITE" id="PS51173">
    <property type="entry name" value="CBM2"/>
    <property type="match status" value="1"/>
</dbReference>
<evidence type="ECO:0000259" key="3">
    <source>
        <dbReference type="PROSITE" id="PS51173"/>
    </source>
</evidence>
<keyword evidence="2" id="KW-0812">Transmembrane</keyword>
<keyword evidence="2" id="KW-1133">Transmembrane helix</keyword>
<dbReference type="InterPro" id="IPR008965">
    <property type="entry name" value="CBM2/CBM3_carb-bd_dom_sf"/>
</dbReference>
<feature type="compositionally biased region" description="Gly residues" evidence="1">
    <location>
        <begin position="79"/>
        <end position="88"/>
    </location>
</feature>
<evidence type="ECO:0000313" key="5">
    <source>
        <dbReference type="Proteomes" id="UP000636960"/>
    </source>
</evidence>
<accession>A0A919JST4</accession>
<dbReference type="Gene3D" id="2.60.40.290">
    <property type="match status" value="1"/>
</dbReference>
<evidence type="ECO:0000313" key="4">
    <source>
        <dbReference type="EMBL" id="GIE93040.1"/>
    </source>
</evidence>
<proteinExistence type="predicted"/>
<sequence length="228" mass="23271">MALTRRQRLGAAVGAVVLLYVVVGVWAILGRQPDAVSIAPAAPMFPDDPDAFVPPVPVLPSAGGAGESGRPSSAPSAGEPGGKPGGNAGPDQTGGNEGGDRDEQGRRPPPASAGPPFPSPSAGQFTSQYTVTESGSRTFHARVFVTNRGPTTQNWSVRITFAASDQVSVGRTLGAFKRTSGTTFVFSGFNARPGQTEIFGFDATKGVSGPVRPTGCETEGQTCDVQVG</sequence>
<feature type="compositionally biased region" description="Pro residues" evidence="1">
    <location>
        <begin position="107"/>
        <end position="119"/>
    </location>
</feature>
<protein>
    <recommendedName>
        <fullName evidence="3">CBM2 domain-containing protein</fullName>
    </recommendedName>
</protein>
<dbReference type="GO" id="GO:0004553">
    <property type="term" value="F:hydrolase activity, hydrolyzing O-glycosyl compounds"/>
    <property type="evidence" value="ECO:0007669"/>
    <property type="project" value="InterPro"/>
</dbReference>
<organism evidence="4 5">
    <name type="scientific">Paractinoplanes rishiriensis</name>
    <dbReference type="NCBI Taxonomy" id="1050105"/>
    <lineage>
        <taxon>Bacteria</taxon>
        <taxon>Bacillati</taxon>
        <taxon>Actinomycetota</taxon>
        <taxon>Actinomycetes</taxon>
        <taxon>Micromonosporales</taxon>
        <taxon>Micromonosporaceae</taxon>
        <taxon>Paractinoplanes</taxon>
    </lineage>
</organism>
<evidence type="ECO:0000256" key="2">
    <source>
        <dbReference type="SAM" id="Phobius"/>
    </source>
</evidence>
<dbReference type="InterPro" id="IPR012291">
    <property type="entry name" value="CBM2_carb-bd_dom_sf"/>
</dbReference>
<dbReference type="GO" id="GO:0030247">
    <property type="term" value="F:polysaccharide binding"/>
    <property type="evidence" value="ECO:0007669"/>
    <property type="project" value="UniProtKB-UniRule"/>
</dbReference>
<dbReference type="Proteomes" id="UP000636960">
    <property type="component" value="Unassembled WGS sequence"/>
</dbReference>
<keyword evidence="5" id="KW-1185">Reference proteome</keyword>
<dbReference type="SMART" id="SM00637">
    <property type="entry name" value="CBD_II"/>
    <property type="match status" value="1"/>
</dbReference>
<reference evidence="4" key="1">
    <citation type="submission" date="2021-01" db="EMBL/GenBank/DDBJ databases">
        <title>Whole genome shotgun sequence of Actinoplanes rishiriensis NBRC 108556.</title>
        <authorList>
            <person name="Komaki H."/>
            <person name="Tamura T."/>
        </authorList>
    </citation>
    <scope>NUCLEOTIDE SEQUENCE</scope>
    <source>
        <strain evidence="4">NBRC 108556</strain>
    </source>
</reference>
<dbReference type="GO" id="GO:0005975">
    <property type="term" value="P:carbohydrate metabolic process"/>
    <property type="evidence" value="ECO:0007669"/>
    <property type="project" value="InterPro"/>
</dbReference>
<dbReference type="Pfam" id="PF00553">
    <property type="entry name" value="CBM_2"/>
    <property type="match status" value="1"/>
</dbReference>